<keyword evidence="7" id="KW-1185">Reference proteome</keyword>
<keyword evidence="2" id="KW-0645">Protease</keyword>
<proteinExistence type="inferred from homology"/>
<dbReference type="Gene3D" id="2.30.30.40">
    <property type="entry name" value="SH3 Domains"/>
    <property type="match status" value="1"/>
</dbReference>
<comment type="similarity">
    <text evidence="1">Belongs to the peptidase C40 family.</text>
</comment>
<dbReference type="EMBL" id="JBHLXD010000033">
    <property type="protein sequence ID" value="MFC0209924.1"/>
    <property type="molecule type" value="Genomic_DNA"/>
</dbReference>
<dbReference type="InterPro" id="IPR038765">
    <property type="entry name" value="Papain-like_cys_pep_sf"/>
</dbReference>
<dbReference type="PROSITE" id="PS51935">
    <property type="entry name" value="NLPC_P60"/>
    <property type="match status" value="1"/>
</dbReference>
<evidence type="ECO:0000256" key="1">
    <source>
        <dbReference type="ARBA" id="ARBA00007074"/>
    </source>
</evidence>
<dbReference type="InterPro" id="IPR051202">
    <property type="entry name" value="Peptidase_C40"/>
</dbReference>
<dbReference type="Gene3D" id="3.90.1720.10">
    <property type="entry name" value="endopeptidase domain like (from Nostoc punctiforme)"/>
    <property type="match status" value="1"/>
</dbReference>
<sequence length="286" mass="31006">MSERPLDRRLNAFRPDLADARLMGQVTAQRFVEPEPAAIAVPVADLRAAPRAEAGVDTQLLHGDAVHVFERRGGWAWVQALRDGYVGYVAVAALGPPQPPPSHVVCVPRSFVYPEPELKAPAIAAHSMGARLRVTGEEERRGTRYALLGSGGAMIARHLRPVERHDGDYVSVAEQFLHTPYLWGGASGFGIDCSGLVQLAMFMAGRQVPRDTDMQAAAVGTPLDAEAGLRRGDLVFWRGHVAVMTDGSSLIHANGYTMTVSREPLAEAIQRIAALYGEPTGYRRPR</sequence>
<dbReference type="Pfam" id="PF00877">
    <property type="entry name" value="NLPC_P60"/>
    <property type="match status" value="1"/>
</dbReference>
<keyword evidence="4" id="KW-0788">Thiol protease</keyword>
<dbReference type="RefSeq" id="WP_261521163.1">
    <property type="nucleotide sequence ID" value="NZ_JAODNW010000015.1"/>
</dbReference>
<dbReference type="Pfam" id="PF18348">
    <property type="entry name" value="SH3_16"/>
    <property type="match status" value="1"/>
</dbReference>
<comment type="caution">
    <text evidence="6">The sequence shown here is derived from an EMBL/GenBank/DDBJ whole genome shotgun (WGS) entry which is preliminary data.</text>
</comment>
<accession>A0ABV6DB80</accession>
<evidence type="ECO:0000256" key="2">
    <source>
        <dbReference type="ARBA" id="ARBA00022670"/>
    </source>
</evidence>
<dbReference type="InterPro" id="IPR041382">
    <property type="entry name" value="SH3_16"/>
</dbReference>
<organism evidence="6 7">
    <name type="scientific">Chelativorans intermedius</name>
    <dbReference type="NCBI Taxonomy" id="515947"/>
    <lineage>
        <taxon>Bacteria</taxon>
        <taxon>Pseudomonadati</taxon>
        <taxon>Pseudomonadota</taxon>
        <taxon>Alphaproteobacteria</taxon>
        <taxon>Hyphomicrobiales</taxon>
        <taxon>Phyllobacteriaceae</taxon>
        <taxon>Chelativorans</taxon>
    </lineage>
</organism>
<dbReference type="PANTHER" id="PTHR47053">
    <property type="entry name" value="MUREIN DD-ENDOPEPTIDASE MEPH-RELATED"/>
    <property type="match status" value="1"/>
</dbReference>
<reference evidence="6 7" key="1">
    <citation type="submission" date="2024-09" db="EMBL/GenBank/DDBJ databases">
        <authorList>
            <person name="Sun Q."/>
            <person name="Mori K."/>
        </authorList>
    </citation>
    <scope>NUCLEOTIDE SEQUENCE [LARGE SCALE GENOMIC DNA]</scope>
    <source>
        <strain evidence="6 7">CCM 8543</strain>
    </source>
</reference>
<protein>
    <submittedName>
        <fullName evidence="6">NlpC/P60 family protein</fullName>
    </submittedName>
</protein>
<name>A0ABV6DB80_9HYPH</name>
<evidence type="ECO:0000256" key="3">
    <source>
        <dbReference type="ARBA" id="ARBA00022801"/>
    </source>
</evidence>
<dbReference type="InterPro" id="IPR000064">
    <property type="entry name" value="NLP_P60_dom"/>
</dbReference>
<evidence type="ECO:0000313" key="6">
    <source>
        <dbReference type="EMBL" id="MFC0209924.1"/>
    </source>
</evidence>
<evidence type="ECO:0000313" key="7">
    <source>
        <dbReference type="Proteomes" id="UP001589755"/>
    </source>
</evidence>
<feature type="domain" description="NlpC/P60" evidence="5">
    <location>
        <begin position="163"/>
        <end position="286"/>
    </location>
</feature>
<dbReference type="SUPFAM" id="SSF54001">
    <property type="entry name" value="Cysteine proteinases"/>
    <property type="match status" value="1"/>
</dbReference>
<dbReference type="Proteomes" id="UP001589755">
    <property type="component" value="Unassembled WGS sequence"/>
</dbReference>
<keyword evidence="3" id="KW-0378">Hydrolase</keyword>
<dbReference type="PANTHER" id="PTHR47053:SF1">
    <property type="entry name" value="MUREIN DD-ENDOPEPTIDASE MEPH-RELATED"/>
    <property type="match status" value="1"/>
</dbReference>
<gene>
    <name evidence="6" type="ORF">ACFFJ2_16100</name>
</gene>
<evidence type="ECO:0000259" key="5">
    <source>
        <dbReference type="PROSITE" id="PS51935"/>
    </source>
</evidence>
<evidence type="ECO:0000256" key="4">
    <source>
        <dbReference type="ARBA" id="ARBA00022807"/>
    </source>
</evidence>